<evidence type="ECO:0000256" key="1">
    <source>
        <dbReference type="SAM" id="MobiDB-lite"/>
    </source>
</evidence>
<dbReference type="EMBL" id="KN818260">
    <property type="protein sequence ID" value="KIL63311.1"/>
    <property type="molecule type" value="Genomic_DNA"/>
</dbReference>
<dbReference type="AlphaFoldDB" id="A0A0C2X2C3"/>
<feature type="compositionally biased region" description="Basic and acidic residues" evidence="1">
    <location>
        <begin position="1"/>
        <end position="12"/>
    </location>
</feature>
<evidence type="ECO:0000313" key="2">
    <source>
        <dbReference type="EMBL" id="KIL63311.1"/>
    </source>
</evidence>
<protein>
    <submittedName>
        <fullName evidence="2">Uncharacterized protein</fullName>
    </submittedName>
</protein>
<keyword evidence="3" id="KW-1185">Reference proteome</keyword>
<accession>A0A0C2X2C3</accession>
<reference evidence="2 3" key="1">
    <citation type="submission" date="2014-04" db="EMBL/GenBank/DDBJ databases">
        <title>Evolutionary Origins and Diversification of the Mycorrhizal Mutualists.</title>
        <authorList>
            <consortium name="DOE Joint Genome Institute"/>
            <consortium name="Mycorrhizal Genomics Consortium"/>
            <person name="Kohler A."/>
            <person name="Kuo A."/>
            <person name="Nagy L.G."/>
            <person name="Floudas D."/>
            <person name="Copeland A."/>
            <person name="Barry K.W."/>
            <person name="Cichocki N."/>
            <person name="Veneault-Fourrey C."/>
            <person name="LaButti K."/>
            <person name="Lindquist E.A."/>
            <person name="Lipzen A."/>
            <person name="Lundell T."/>
            <person name="Morin E."/>
            <person name="Murat C."/>
            <person name="Riley R."/>
            <person name="Ohm R."/>
            <person name="Sun H."/>
            <person name="Tunlid A."/>
            <person name="Henrissat B."/>
            <person name="Grigoriev I.V."/>
            <person name="Hibbett D.S."/>
            <person name="Martin F."/>
        </authorList>
    </citation>
    <scope>NUCLEOTIDE SEQUENCE [LARGE SCALE GENOMIC DNA]</scope>
    <source>
        <strain evidence="2 3">Koide BX008</strain>
    </source>
</reference>
<dbReference type="HOGENOM" id="CLU_2183270_0_0_1"/>
<evidence type="ECO:0000313" key="3">
    <source>
        <dbReference type="Proteomes" id="UP000054549"/>
    </source>
</evidence>
<organism evidence="2 3">
    <name type="scientific">Amanita muscaria (strain Koide BX008)</name>
    <dbReference type="NCBI Taxonomy" id="946122"/>
    <lineage>
        <taxon>Eukaryota</taxon>
        <taxon>Fungi</taxon>
        <taxon>Dikarya</taxon>
        <taxon>Basidiomycota</taxon>
        <taxon>Agaricomycotina</taxon>
        <taxon>Agaricomycetes</taxon>
        <taxon>Agaricomycetidae</taxon>
        <taxon>Agaricales</taxon>
        <taxon>Pluteineae</taxon>
        <taxon>Amanitaceae</taxon>
        <taxon>Amanita</taxon>
    </lineage>
</organism>
<proteinExistence type="predicted"/>
<sequence>MDSFKEGKEKNHGTSGPYTWSGIKASRVHHGPVADRFVEPLECDAEAASNRLVYRSVKQSDEVASYASLNTANWPVLCIVSSVWRRTRAAGMCIQSNLNANINWFIIAH</sequence>
<feature type="region of interest" description="Disordered" evidence="1">
    <location>
        <begin position="1"/>
        <end position="22"/>
    </location>
</feature>
<dbReference type="Proteomes" id="UP000054549">
    <property type="component" value="Unassembled WGS sequence"/>
</dbReference>
<dbReference type="InParanoid" id="A0A0C2X2C3"/>
<name>A0A0C2X2C3_AMAMK</name>
<gene>
    <name evidence="2" type="ORF">M378DRAFT_674400</name>
</gene>